<proteinExistence type="predicted"/>
<dbReference type="AlphaFoldDB" id="A0A1I8AR56"/>
<dbReference type="WBParaSite" id="L893_g8211.t1">
    <property type="protein sequence ID" value="L893_g8211.t1"/>
    <property type="gene ID" value="L893_g8211"/>
</dbReference>
<evidence type="ECO:0000313" key="3">
    <source>
        <dbReference type="WBParaSite" id="L893_g8211.t1"/>
    </source>
</evidence>
<feature type="region of interest" description="Disordered" evidence="1">
    <location>
        <begin position="67"/>
        <end position="94"/>
    </location>
</feature>
<organism evidence="2 3">
    <name type="scientific">Steinernema glaseri</name>
    <dbReference type="NCBI Taxonomy" id="37863"/>
    <lineage>
        <taxon>Eukaryota</taxon>
        <taxon>Metazoa</taxon>
        <taxon>Ecdysozoa</taxon>
        <taxon>Nematoda</taxon>
        <taxon>Chromadorea</taxon>
        <taxon>Rhabditida</taxon>
        <taxon>Tylenchina</taxon>
        <taxon>Panagrolaimomorpha</taxon>
        <taxon>Strongyloidoidea</taxon>
        <taxon>Steinernematidae</taxon>
        <taxon>Steinernema</taxon>
    </lineage>
</organism>
<sequence>MMKVVDEEAIPPEPETTVPSPVPSVPHVETGKVVVDEPQEGENEDADVVVIKGKQSSDVFMIEQVDEAPPGGNNAVQPRIPPTKGKFAGLAKVH</sequence>
<accession>A0A1I8AR56</accession>
<feature type="region of interest" description="Disordered" evidence="1">
    <location>
        <begin position="1"/>
        <end position="27"/>
    </location>
</feature>
<keyword evidence="2" id="KW-1185">Reference proteome</keyword>
<name>A0A1I8AR56_9BILA</name>
<protein>
    <submittedName>
        <fullName evidence="3">Gag-pol polyprotein</fullName>
    </submittedName>
</protein>
<reference evidence="3" key="1">
    <citation type="submission" date="2016-11" db="UniProtKB">
        <authorList>
            <consortium name="WormBaseParasite"/>
        </authorList>
    </citation>
    <scope>IDENTIFICATION</scope>
</reference>
<evidence type="ECO:0000256" key="1">
    <source>
        <dbReference type="SAM" id="MobiDB-lite"/>
    </source>
</evidence>
<dbReference type="Proteomes" id="UP000095287">
    <property type="component" value="Unplaced"/>
</dbReference>
<evidence type="ECO:0000313" key="2">
    <source>
        <dbReference type="Proteomes" id="UP000095287"/>
    </source>
</evidence>